<dbReference type="InterPro" id="IPR007110">
    <property type="entry name" value="Ig-like_dom"/>
</dbReference>
<keyword evidence="2" id="KW-0732">Signal</keyword>
<dbReference type="InterPro" id="IPR036179">
    <property type="entry name" value="Ig-like_dom_sf"/>
</dbReference>
<dbReference type="GO" id="GO:0019815">
    <property type="term" value="C:B cell receptor complex"/>
    <property type="evidence" value="ECO:0007669"/>
    <property type="project" value="TreeGrafter"/>
</dbReference>
<dbReference type="PROSITE" id="PS50835">
    <property type="entry name" value="IG_LIKE"/>
    <property type="match status" value="1"/>
</dbReference>
<sequence length="227" mass="25338">MEARFVFLFCFLAAAANAASSPKIKLGFDIPSLRLAISETANMSCCYNASVAVQNHWIKTVMISKNNTEYTVMNKTSVRVKFDNSTISGQHCEMLILNDIEKNDTGLYQCFLKESANVVATPGTFLQVYKPVHMILNINEGSKNSIITAEGVLLLLLVLLPGTVLICKSKGLHKLEKKMGREEENIYEGLNLDDCNSTYHQIQRSLVQGPYQDVINNDEDDIQLEKP</sequence>
<dbReference type="InterPro" id="IPR013151">
    <property type="entry name" value="Immunoglobulin_dom"/>
</dbReference>
<dbReference type="Proteomes" id="UP000593565">
    <property type="component" value="Unassembled WGS sequence"/>
</dbReference>
<dbReference type="SUPFAM" id="SSF48726">
    <property type="entry name" value="Immunoglobulin"/>
    <property type="match status" value="1"/>
</dbReference>
<keyword evidence="5" id="KW-1185">Reference proteome</keyword>
<accession>A0A7J6A169</accession>
<evidence type="ECO:0000259" key="3">
    <source>
        <dbReference type="PROSITE" id="PS50835"/>
    </source>
</evidence>
<dbReference type="GO" id="GO:0050853">
    <property type="term" value="P:B cell receptor signaling pathway"/>
    <property type="evidence" value="ECO:0007669"/>
    <property type="project" value="TreeGrafter"/>
</dbReference>
<dbReference type="GO" id="GO:0009897">
    <property type="term" value="C:external side of plasma membrane"/>
    <property type="evidence" value="ECO:0007669"/>
    <property type="project" value="TreeGrafter"/>
</dbReference>
<evidence type="ECO:0000313" key="5">
    <source>
        <dbReference type="Proteomes" id="UP000593565"/>
    </source>
</evidence>
<keyword evidence="1" id="KW-0393">Immunoglobulin domain</keyword>
<dbReference type="InterPro" id="IPR003599">
    <property type="entry name" value="Ig_sub"/>
</dbReference>
<reference evidence="4 5" key="1">
    <citation type="submission" date="2020-02" db="EMBL/GenBank/DDBJ databases">
        <title>A chromosome-scale genome assembly of the black bullhead catfish (Ameiurus melas).</title>
        <authorList>
            <person name="Wen M."/>
            <person name="Zham M."/>
            <person name="Cabau C."/>
            <person name="Klopp C."/>
            <person name="Donnadieu C."/>
            <person name="Roques C."/>
            <person name="Bouchez O."/>
            <person name="Lampietro C."/>
            <person name="Jouanno E."/>
            <person name="Herpin A."/>
            <person name="Louis A."/>
            <person name="Berthelot C."/>
            <person name="Parey E."/>
            <person name="Roest-Crollius H."/>
            <person name="Braasch I."/>
            <person name="Postlethwait J."/>
            <person name="Robinson-Rechavi M."/>
            <person name="Echchiki A."/>
            <person name="Begum T."/>
            <person name="Montfort J."/>
            <person name="Schartl M."/>
            <person name="Bobe J."/>
            <person name="Guiguen Y."/>
        </authorList>
    </citation>
    <scope>NUCLEOTIDE SEQUENCE [LARGE SCALE GENOMIC DNA]</scope>
    <source>
        <strain evidence="4">M_S1</strain>
        <tissue evidence="4">Blood</tissue>
    </source>
</reference>
<dbReference type="EMBL" id="JAAGNN010000020">
    <property type="protein sequence ID" value="KAF4075941.1"/>
    <property type="molecule type" value="Genomic_DNA"/>
</dbReference>
<feature type="chain" id="PRO_5029881654" description="Ig-like domain-containing protein" evidence="2">
    <location>
        <begin position="19"/>
        <end position="227"/>
    </location>
</feature>
<dbReference type="Pfam" id="PF00047">
    <property type="entry name" value="ig"/>
    <property type="match status" value="1"/>
</dbReference>
<dbReference type="SMART" id="SM00409">
    <property type="entry name" value="IG"/>
    <property type="match status" value="1"/>
</dbReference>
<feature type="signal peptide" evidence="2">
    <location>
        <begin position="1"/>
        <end position="18"/>
    </location>
</feature>
<feature type="domain" description="Ig-like" evidence="3">
    <location>
        <begin position="22"/>
        <end position="120"/>
    </location>
</feature>
<dbReference type="PANTHER" id="PTHR14334:SF1">
    <property type="entry name" value="B-CELL ANTIGEN RECEPTOR COMPLEX-ASSOCIATED PROTEIN ALPHA CHAIN"/>
    <property type="match status" value="1"/>
</dbReference>
<organism evidence="4 5">
    <name type="scientific">Ameiurus melas</name>
    <name type="common">Black bullhead</name>
    <name type="synonym">Silurus melas</name>
    <dbReference type="NCBI Taxonomy" id="219545"/>
    <lineage>
        <taxon>Eukaryota</taxon>
        <taxon>Metazoa</taxon>
        <taxon>Chordata</taxon>
        <taxon>Craniata</taxon>
        <taxon>Vertebrata</taxon>
        <taxon>Euteleostomi</taxon>
        <taxon>Actinopterygii</taxon>
        <taxon>Neopterygii</taxon>
        <taxon>Teleostei</taxon>
        <taxon>Ostariophysi</taxon>
        <taxon>Siluriformes</taxon>
        <taxon>Ictaluridae</taxon>
        <taxon>Ameiurus</taxon>
    </lineage>
</organism>
<protein>
    <recommendedName>
        <fullName evidence="3">Ig-like domain-containing protein</fullName>
    </recommendedName>
</protein>
<dbReference type="AlphaFoldDB" id="A0A7J6A169"/>
<proteinExistence type="predicted"/>
<dbReference type="Gene3D" id="2.60.40.10">
    <property type="entry name" value="Immunoglobulins"/>
    <property type="match status" value="1"/>
</dbReference>
<gene>
    <name evidence="4" type="ORF">AMELA_G00224710</name>
</gene>
<evidence type="ECO:0000313" key="4">
    <source>
        <dbReference type="EMBL" id="KAF4075941.1"/>
    </source>
</evidence>
<evidence type="ECO:0000256" key="2">
    <source>
        <dbReference type="SAM" id="SignalP"/>
    </source>
</evidence>
<dbReference type="PANTHER" id="PTHR14334">
    <property type="entry name" value="B-CELL ANTIGEN RECEPTOR COMPLEX-ASSOCIATED PROTEIN"/>
    <property type="match status" value="1"/>
</dbReference>
<dbReference type="InterPro" id="IPR013783">
    <property type="entry name" value="Ig-like_fold"/>
</dbReference>
<comment type="caution">
    <text evidence="4">The sequence shown here is derived from an EMBL/GenBank/DDBJ whole genome shotgun (WGS) entry which is preliminary data.</text>
</comment>
<dbReference type="GO" id="GO:0030183">
    <property type="term" value="P:B cell differentiation"/>
    <property type="evidence" value="ECO:0007669"/>
    <property type="project" value="TreeGrafter"/>
</dbReference>
<evidence type="ECO:0000256" key="1">
    <source>
        <dbReference type="ARBA" id="ARBA00023319"/>
    </source>
</evidence>
<name>A0A7J6A169_AMEME</name>